<dbReference type="EMBL" id="JADKPN010000010">
    <property type="protein sequence ID" value="MBF4764580.1"/>
    <property type="molecule type" value="Genomic_DNA"/>
</dbReference>
<evidence type="ECO:0000256" key="2">
    <source>
        <dbReference type="ARBA" id="ARBA00022448"/>
    </source>
</evidence>
<protein>
    <submittedName>
        <fullName evidence="6">ATP-binding cassette domain-containing protein</fullName>
    </submittedName>
</protein>
<keyword evidence="7" id="KW-1185">Reference proteome</keyword>
<gene>
    <name evidence="6" type="ORF">ISU07_15720</name>
</gene>
<sequence length="337" mass="36616">MAEQSDGDGGDPLLFLWIAVPAFFAQNLGQVKRSCPEDRRPVVLQFDGVHKRFGSLSALDGCTFEARPGRLTGFLGPNGAGKTTAMRAVFGLLQLDEGLVTWRGSPIVEADRARFGYMPEERGLYPRMRVREQLVYLGELCGRTSSEVSRVTDLWLERLGIAERAAARVDELSHGNQQRVQLLAALVNEPDLLVLDEPFAGLDPIAMGSMAGLLQELAATGVTVLFSSHQLDLVEDLCQDVVIIDHGRVVLAGELEALRAATPQRIVDIHYRGPAPAWASVPHVRVLESTLGSVRLEVSRDTEIAALVSATTAAEEVTSFTYQPPTLSDLFTGAVRT</sequence>
<comment type="caution">
    <text evidence="6">The sequence shown here is derived from an EMBL/GenBank/DDBJ whole genome shotgun (WGS) entry which is preliminary data.</text>
</comment>
<evidence type="ECO:0000256" key="3">
    <source>
        <dbReference type="ARBA" id="ARBA00022741"/>
    </source>
</evidence>
<feature type="domain" description="ABC transporter" evidence="5">
    <location>
        <begin position="44"/>
        <end position="271"/>
    </location>
</feature>
<dbReference type="InterPro" id="IPR003439">
    <property type="entry name" value="ABC_transporter-like_ATP-bd"/>
</dbReference>
<dbReference type="Gene3D" id="3.40.50.300">
    <property type="entry name" value="P-loop containing nucleotide triphosphate hydrolases"/>
    <property type="match status" value="1"/>
</dbReference>
<comment type="similarity">
    <text evidence="1">Belongs to the ABC transporter superfamily.</text>
</comment>
<evidence type="ECO:0000259" key="5">
    <source>
        <dbReference type="PROSITE" id="PS50893"/>
    </source>
</evidence>
<dbReference type="SMART" id="SM00382">
    <property type="entry name" value="AAA"/>
    <property type="match status" value="1"/>
</dbReference>
<proteinExistence type="inferred from homology"/>
<evidence type="ECO:0000313" key="6">
    <source>
        <dbReference type="EMBL" id="MBF4764580.1"/>
    </source>
</evidence>
<dbReference type="PROSITE" id="PS50893">
    <property type="entry name" value="ABC_TRANSPORTER_2"/>
    <property type="match status" value="1"/>
</dbReference>
<dbReference type="PANTHER" id="PTHR43335">
    <property type="entry name" value="ABC TRANSPORTER, ATP-BINDING PROTEIN"/>
    <property type="match status" value="1"/>
</dbReference>
<keyword evidence="4 6" id="KW-0067">ATP-binding</keyword>
<dbReference type="SUPFAM" id="SSF52540">
    <property type="entry name" value="P-loop containing nucleoside triphosphate hydrolases"/>
    <property type="match status" value="1"/>
</dbReference>
<dbReference type="GO" id="GO:0016887">
    <property type="term" value="F:ATP hydrolysis activity"/>
    <property type="evidence" value="ECO:0007669"/>
    <property type="project" value="InterPro"/>
</dbReference>
<dbReference type="GO" id="GO:0005524">
    <property type="term" value="F:ATP binding"/>
    <property type="evidence" value="ECO:0007669"/>
    <property type="project" value="UniProtKB-KW"/>
</dbReference>
<evidence type="ECO:0000256" key="1">
    <source>
        <dbReference type="ARBA" id="ARBA00005417"/>
    </source>
</evidence>
<keyword evidence="2" id="KW-0813">Transport</keyword>
<name>A0A930YLF7_9ACTN</name>
<keyword evidence="3" id="KW-0547">Nucleotide-binding</keyword>
<accession>A0A930YLF7</accession>
<dbReference type="AlphaFoldDB" id="A0A930YLF7"/>
<dbReference type="Pfam" id="PF00005">
    <property type="entry name" value="ABC_tran"/>
    <property type="match status" value="1"/>
</dbReference>
<dbReference type="PROSITE" id="PS00211">
    <property type="entry name" value="ABC_TRANSPORTER_1"/>
    <property type="match status" value="1"/>
</dbReference>
<dbReference type="InterPro" id="IPR027417">
    <property type="entry name" value="P-loop_NTPase"/>
</dbReference>
<dbReference type="Proteomes" id="UP000640489">
    <property type="component" value="Unassembled WGS sequence"/>
</dbReference>
<evidence type="ECO:0000313" key="7">
    <source>
        <dbReference type="Proteomes" id="UP000640489"/>
    </source>
</evidence>
<dbReference type="InterPro" id="IPR003593">
    <property type="entry name" value="AAA+_ATPase"/>
</dbReference>
<evidence type="ECO:0000256" key="4">
    <source>
        <dbReference type="ARBA" id="ARBA00022840"/>
    </source>
</evidence>
<organism evidence="6 7">
    <name type="scientific">Nocardioides islandensis</name>
    <dbReference type="NCBI Taxonomy" id="433663"/>
    <lineage>
        <taxon>Bacteria</taxon>
        <taxon>Bacillati</taxon>
        <taxon>Actinomycetota</taxon>
        <taxon>Actinomycetes</taxon>
        <taxon>Propionibacteriales</taxon>
        <taxon>Nocardioidaceae</taxon>
        <taxon>Nocardioides</taxon>
    </lineage>
</organism>
<dbReference type="Pfam" id="PF13732">
    <property type="entry name" value="DrrA1-3_C"/>
    <property type="match status" value="1"/>
</dbReference>
<reference evidence="6" key="1">
    <citation type="submission" date="2020-11" db="EMBL/GenBank/DDBJ databases">
        <title>Nocardioides sp. nov., isolated from Soil of Cynanchum wilfordii Hemsley rhizosphere.</title>
        <authorList>
            <person name="Lee J.-S."/>
            <person name="Suh M.K."/>
            <person name="Kim J.-S."/>
        </authorList>
    </citation>
    <scope>NUCLEOTIDE SEQUENCE</scope>
    <source>
        <strain evidence="6">KCTC 19275</strain>
    </source>
</reference>
<dbReference type="InterPro" id="IPR017871">
    <property type="entry name" value="ABC_transporter-like_CS"/>
</dbReference>
<dbReference type="InterPro" id="IPR025302">
    <property type="entry name" value="DrrA1/2-like_C"/>
</dbReference>